<gene>
    <name evidence="1" type="ORF">CDV53_04255</name>
</gene>
<accession>A0ABX3ZWT7</accession>
<name>A0ABX3ZWT7_9RHOB</name>
<dbReference type="EMBL" id="NIPV01000012">
    <property type="protein sequence ID" value="OWJ78130.1"/>
    <property type="molecule type" value="Genomic_DNA"/>
</dbReference>
<organism evidence="1 2">
    <name type="scientific">Haematobacter missouriensis</name>
    <dbReference type="NCBI Taxonomy" id="366616"/>
    <lineage>
        <taxon>Bacteria</taxon>
        <taxon>Pseudomonadati</taxon>
        <taxon>Pseudomonadota</taxon>
        <taxon>Alphaproteobacteria</taxon>
        <taxon>Rhodobacterales</taxon>
        <taxon>Paracoccaceae</taxon>
        <taxon>Haematobacter</taxon>
    </lineage>
</organism>
<dbReference type="Proteomes" id="UP000214673">
    <property type="component" value="Unassembled WGS sequence"/>
</dbReference>
<evidence type="ECO:0000313" key="1">
    <source>
        <dbReference type="EMBL" id="OWJ78130.1"/>
    </source>
</evidence>
<proteinExistence type="predicted"/>
<dbReference type="RefSeq" id="WP_051930695.1">
    <property type="nucleotide sequence ID" value="NZ_JFGS01000031.1"/>
</dbReference>
<keyword evidence="2" id="KW-1185">Reference proteome</keyword>
<protein>
    <submittedName>
        <fullName evidence="1">Uncharacterized protein</fullName>
    </submittedName>
</protein>
<reference evidence="1 2" key="1">
    <citation type="submission" date="2016-11" db="EMBL/GenBank/DDBJ databases">
        <title>Comparison of Traditional DNA-DNA Hybridization with In Silico Genomic Analysis.</title>
        <authorList>
            <person name="Nicholson A.C."/>
            <person name="Sammons S."/>
            <person name="Humrighouse B.W."/>
            <person name="Graziano J."/>
            <person name="Lasker B."/>
            <person name="Whitney A.M."/>
            <person name="Mcquiston J.R."/>
        </authorList>
    </citation>
    <scope>NUCLEOTIDE SEQUENCE [LARGE SCALE GENOMIC DNA]</scope>
    <source>
        <strain evidence="1 2">H1892</strain>
    </source>
</reference>
<sequence>MTQNALADRIAARRRLMAALADCDVHDAEEVVYAWLDTVRPGTPFPAFASIEAEAENWAACATAPEIWYYFVACGHRLRHDDLGQRGMAQLAKRAADELPPHARRQLASDLLASCRPGAAA</sequence>
<comment type="caution">
    <text evidence="1">The sequence shown here is derived from an EMBL/GenBank/DDBJ whole genome shotgun (WGS) entry which is preliminary data.</text>
</comment>
<evidence type="ECO:0000313" key="2">
    <source>
        <dbReference type="Proteomes" id="UP000214673"/>
    </source>
</evidence>